<gene>
    <name evidence="10" type="ORF">EVEC_LOCUS8279</name>
</gene>
<evidence type="ECO:0000256" key="5">
    <source>
        <dbReference type="ARBA" id="ARBA00023242"/>
    </source>
</evidence>
<dbReference type="PANTHER" id="PTHR12716:SF8">
    <property type="entry name" value="TRANSCRIPTION INITIATION FACTOR IIE SUBUNIT BETA"/>
    <property type="match status" value="1"/>
</dbReference>
<dbReference type="Proteomes" id="UP000274131">
    <property type="component" value="Unassembled WGS sequence"/>
</dbReference>
<dbReference type="Gene3D" id="1.10.10.10">
    <property type="entry name" value="Winged helix-like DNA-binding domain superfamily/Winged helix DNA-binding domain"/>
    <property type="match status" value="1"/>
</dbReference>
<keyword evidence="11" id="KW-1185">Reference proteome</keyword>
<dbReference type="PANTHER" id="PTHR12716">
    <property type="entry name" value="TRANSCRIPTION INITIATION FACTOR IIE, BETA SUBUNIT"/>
    <property type="match status" value="1"/>
</dbReference>
<evidence type="ECO:0000256" key="6">
    <source>
        <dbReference type="ARBA" id="ARBA00025581"/>
    </source>
</evidence>
<dbReference type="STRING" id="51028.A0A0N4VDU9"/>
<evidence type="ECO:0000313" key="12">
    <source>
        <dbReference type="WBParaSite" id="EVEC_0000880901-mRNA-1"/>
    </source>
</evidence>
<dbReference type="InterPro" id="IPR003166">
    <property type="entry name" value="TFIIE_bsu_DNA-bd"/>
</dbReference>
<comment type="subunit">
    <text evidence="7">Tetramer of two alpha and two beta chains.</text>
</comment>
<evidence type="ECO:0000313" key="10">
    <source>
        <dbReference type="EMBL" id="VDD93528.1"/>
    </source>
</evidence>
<name>A0A0N4VDU9_ENTVE</name>
<dbReference type="CDD" id="cd07977">
    <property type="entry name" value="TFIIE_beta_winged_helix"/>
    <property type="match status" value="1"/>
</dbReference>
<dbReference type="InterPro" id="IPR016656">
    <property type="entry name" value="TFIIE-bsu"/>
</dbReference>
<dbReference type="GO" id="GO:0001097">
    <property type="term" value="F:TFIIH-class transcription factor complex binding"/>
    <property type="evidence" value="ECO:0007669"/>
    <property type="project" value="TreeGrafter"/>
</dbReference>
<dbReference type="Pfam" id="PF02186">
    <property type="entry name" value="TFIIE_beta"/>
    <property type="match status" value="1"/>
</dbReference>
<dbReference type="InterPro" id="IPR036388">
    <property type="entry name" value="WH-like_DNA-bd_sf"/>
</dbReference>
<proteinExistence type="inferred from homology"/>
<evidence type="ECO:0000256" key="1">
    <source>
        <dbReference type="ARBA" id="ARBA00004123"/>
    </source>
</evidence>
<comment type="subcellular location">
    <subcellularLocation>
        <location evidence="1 7">Nucleus</location>
    </subcellularLocation>
</comment>
<feature type="compositionally biased region" description="Low complexity" evidence="8">
    <location>
        <begin position="1"/>
        <end position="19"/>
    </location>
</feature>
<protein>
    <recommendedName>
        <fullName evidence="7">Transcription initiation factor IIE subunit beta</fullName>
    </recommendedName>
</protein>
<dbReference type="GO" id="GO:0006367">
    <property type="term" value="P:transcription initiation at RNA polymerase II promoter"/>
    <property type="evidence" value="ECO:0007669"/>
    <property type="project" value="UniProtKB-UniRule"/>
</dbReference>
<dbReference type="GO" id="GO:0005673">
    <property type="term" value="C:transcription factor TFIIE complex"/>
    <property type="evidence" value="ECO:0007669"/>
    <property type="project" value="UniProtKB-UniRule"/>
</dbReference>
<feature type="domain" description="TFIIE beta" evidence="9">
    <location>
        <begin position="68"/>
        <end position="149"/>
    </location>
</feature>
<keyword evidence="3 7" id="KW-0238">DNA-binding</keyword>
<dbReference type="GO" id="GO:0003677">
    <property type="term" value="F:DNA binding"/>
    <property type="evidence" value="ECO:0007669"/>
    <property type="project" value="UniProtKB-UniRule"/>
</dbReference>
<dbReference type="WBParaSite" id="EVEC_0000880901-mRNA-1">
    <property type="protein sequence ID" value="EVEC_0000880901-mRNA-1"/>
    <property type="gene ID" value="EVEC_0000880901"/>
</dbReference>
<dbReference type="PROSITE" id="PS51351">
    <property type="entry name" value="TFIIE_BETA_C"/>
    <property type="match status" value="1"/>
</dbReference>
<evidence type="ECO:0000256" key="4">
    <source>
        <dbReference type="ARBA" id="ARBA00023163"/>
    </source>
</evidence>
<comment type="function">
    <text evidence="6 7">Recruits TFIIH to the initiation complex and stimulates the RNA polymerase II C-terminal domain kinase and DNA-dependent ATPase activities of TFIIH. Both TFIIH and TFIIE are required for promoter clearance by RNA polymerase.</text>
</comment>
<feature type="region of interest" description="Disordered" evidence="8">
    <location>
        <begin position="1"/>
        <end position="56"/>
    </location>
</feature>
<evidence type="ECO:0000256" key="2">
    <source>
        <dbReference type="ARBA" id="ARBA00023015"/>
    </source>
</evidence>
<evidence type="ECO:0000256" key="3">
    <source>
        <dbReference type="ARBA" id="ARBA00023125"/>
    </source>
</evidence>
<evidence type="ECO:0000256" key="8">
    <source>
        <dbReference type="SAM" id="MobiDB-lite"/>
    </source>
</evidence>
<reference evidence="12" key="1">
    <citation type="submission" date="2017-02" db="UniProtKB">
        <authorList>
            <consortium name="WormBaseParasite"/>
        </authorList>
    </citation>
    <scope>IDENTIFICATION</scope>
</reference>
<dbReference type="InterPro" id="IPR040501">
    <property type="entry name" value="TFA2_Winged_2"/>
</dbReference>
<dbReference type="OrthoDB" id="5323195at2759"/>
<comment type="similarity">
    <text evidence="7">Belongs to the TFIIE beta subunit family.</text>
</comment>
<reference evidence="10 11" key="2">
    <citation type="submission" date="2018-10" db="EMBL/GenBank/DDBJ databases">
        <authorList>
            <consortium name="Pathogen Informatics"/>
        </authorList>
    </citation>
    <scope>NUCLEOTIDE SEQUENCE [LARGE SCALE GENOMIC DNA]</scope>
</reference>
<evidence type="ECO:0000256" key="7">
    <source>
        <dbReference type="PIRNR" id="PIRNR016398"/>
    </source>
</evidence>
<keyword evidence="2 7" id="KW-0805">Transcription regulation</keyword>
<dbReference type="PIRSF" id="PIRSF016398">
    <property type="entry name" value="TFIIE-beta"/>
    <property type="match status" value="1"/>
</dbReference>
<dbReference type="EMBL" id="UXUI01009350">
    <property type="protein sequence ID" value="VDD93528.1"/>
    <property type="molecule type" value="Genomic_DNA"/>
</dbReference>
<organism evidence="12">
    <name type="scientific">Enterobius vermicularis</name>
    <name type="common">Human pinworm</name>
    <dbReference type="NCBI Taxonomy" id="51028"/>
    <lineage>
        <taxon>Eukaryota</taxon>
        <taxon>Metazoa</taxon>
        <taxon>Ecdysozoa</taxon>
        <taxon>Nematoda</taxon>
        <taxon>Chromadorea</taxon>
        <taxon>Rhabditida</taxon>
        <taxon>Spirurina</taxon>
        <taxon>Oxyuridomorpha</taxon>
        <taxon>Oxyuroidea</taxon>
        <taxon>Oxyuridae</taxon>
        <taxon>Enterobius</taxon>
    </lineage>
</organism>
<keyword evidence="5 7" id="KW-0539">Nucleus</keyword>
<dbReference type="AlphaFoldDB" id="A0A0N4VDU9"/>
<evidence type="ECO:0000259" key="9">
    <source>
        <dbReference type="PROSITE" id="PS51351"/>
    </source>
</evidence>
<keyword evidence="4 7" id="KW-0804">Transcription</keyword>
<sequence length="292" mass="33413">MDPALLKQQAAFKQRAARAMTSRTKKEKEPTTTYSHTTYDVEASKKTKKKTQSDPQLAAKSLSEYNAKSNSMTNATNFGTMAKIVDYMKKRHLSGQQWPLSLKEILDELQVYDLSKKSEAWLQEVLPSNPRLSVDEDGKFLFKPPYKVKGKNSLLALLKKNYADGKGGVLLSDLNECIPAADKHVEALGNAVIAVSTQVNKRKDHVYFYSDPDTDYTIDEEFKGLWRNAAVDYLDEKKIEEYLQKHGIDTIKETMPRKIFARPPKRKTVRKRPNQKIHNEHLSNVLEDYDKD</sequence>
<dbReference type="FunFam" id="1.10.10.10:FF:000177">
    <property type="entry name" value="Transcription initiation factor IIE subunit beta"/>
    <property type="match status" value="1"/>
</dbReference>
<dbReference type="InterPro" id="IPR036390">
    <property type="entry name" value="WH_DNA-bd_sf"/>
</dbReference>
<dbReference type="Pfam" id="PF18121">
    <property type="entry name" value="TFA2_Winged_2"/>
    <property type="match status" value="1"/>
</dbReference>
<evidence type="ECO:0000313" key="11">
    <source>
        <dbReference type="Proteomes" id="UP000274131"/>
    </source>
</evidence>
<accession>A0A0N4VDU9</accession>
<dbReference type="SUPFAM" id="SSF46785">
    <property type="entry name" value="Winged helix' DNA-binding domain"/>
    <property type="match status" value="1"/>
</dbReference>